<proteinExistence type="predicted"/>
<feature type="domain" description="C-type lectin" evidence="2">
    <location>
        <begin position="348"/>
        <end position="478"/>
    </location>
</feature>
<dbReference type="PROSITE" id="PS50041">
    <property type="entry name" value="C_TYPE_LECTIN_2"/>
    <property type="match status" value="2"/>
</dbReference>
<dbReference type="Gene3D" id="3.10.100.10">
    <property type="entry name" value="Mannose-Binding Protein A, subunit A"/>
    <property type="match status" value="3"/>
</dbReference>
<dbReference type="OrthoDB" id="6356110at2759"/>
<evidence type="ECO:0000256" key="1">
    <source>
        <dbReference type="SAM" id="SignalP"/>
    </source>
</evidence>
<sequence length="500" mass="58422">MTILALISTFIVLLITEIIPQNIKTLKRSEFNVPTYNAEDSADVIGRGGEEFLFVRKNKSQYQAALDCRKSYFAKLVTIDNLELALFLADTLAQSEFRFDNLWTSGKATEPEEEKETEKNELVWFWQGDLEKPHRISDIVLNILKNSSVDFDFVIHRTHCLAFGRKQHSQVLFQDIDCRAKRAYICQRWYGEQTIGNSTHAGWIKLGERLYKIFPDLISWNEGEARCKEHDAESNLAVVTGSQTRELGRLMKISRPSIEMAFVGAKCNETFCTFREGNAKIPIDFTEYKSGEAAEYLPEIRDFSCLAIDQHKTVSTAVQVNCYRKLPYICYKMVRPPFFERTYKDYFFDEYAYRLFLTQATWEQAKLRCEVLVEEYQGRLVEITDKLISKHLLYIMSDNYTTIGHIWIGGQFDIGQEKWIWTHTNKEVDMSVLNWVVNKTYFQDFSDINLCLNMDRENPYVILHYGTACYARQNFVCGYTSQDLRRMQRDEYLGIIPTVY</sequence>
<dbReference type="SUPFAM" id="SSF56436">
    <property type="entry name" value="C-type lectin-like"/>
    <property type="match status" value="3"/>
</dbReference>
<dbReference type="InterPro" id="IPR016187">
    <property type="entry name" value="CTDL_fold"/>
</dbReference>
<dbReference type="Proteomes" id="UP000801492">
    <property type="component" value="Unassembled WGS sequence"/>
</dbReference>
<feature type="domain" description="C-type lectin" evidence="2">
    <location>
        <begin position="206"/>
        <end position="331"/>
    </location>
</feature>
<evidence type="ECO:0000313" key="3">
    <source>
        <dbReference type="EMBL" id="KAF2892610.1"/>
    </source>
</evidence>
<gene>
    <name evidence="3" type="ORF">ILUMI_13561</name>
</gene>
<comment type="caution">
    <text evidence="3">The sequence shown here is derived from an EMBL/GenBank/DDBJ whole genome shotgun (WGS) entry which is preliminary data.</text>
</comment>
<name>A0A8K0CS54_IGNLU</name>
<protein>
    <recommendedName>
        <fullName evidence="2">C-type lectin domain-containing protein</fullName>
    </recommendedName>
</protein>
<dbReference type="CDD" id="cd00037">
    <property type="entry name" value="CLECT"/>
    <property type="match status" value="3"/>
</dbReference>
<dbReference type="InterPro" id="IPR001304">
    <property type="entry name" value="C-type_lectin-like"/>
</dbReference>
<dbReference type="SMART" id="SM00034">
    <property type="entry name" value="CLECT"/>
    <property type="match status" value="3"/>
</dbReference>
<reference evidence="3" key="1">
    <citation type="submission" date="2019-08" db="EMBL/GenBank/DDBJ databases">
        <title>The genome of the North American firefly Photinus pyralis.</title>
        <authorList>
            <consortium name="Photinus pyralis genome working group"/>
            <person name="Fallon T.R."/>
            <person name="Sander Lower S.E."/>
            <person name="Weng J.-K."/>
        </authorList>
    </citation>
    <scope>NUCLEOTIDE SEQUENCE</scope>
    <source>
        <strain evidence="3">TRF0915ILg1</strain>
        <tissue evidence="3">Whole body</tissue>
    </source>
</reference>
<organism evidence="3 4">
    <name type="scientific">Ignelater luminosus</name>
    <name type="common">Cucubano</name>
    <name type="synonym">Pyrophorus luminosus</name>
    <dbReference type="NCBI Taxonomy" id="2038154"/>
    <lineage>
        <taxon>Eukaryota</taxon>
        <taxon>Metazoa</taxon>
        <taxon>Ecdysozoa</taxon>
        <taxon>Arthropoda</taxon>
        <taxon>Hexapoda</taxon>
        <taxon>Insecta</taxon>
        <taxon>Pterygota</taxon>
        <taxon>Neoptera</taxon>
        <taxon>Endopterygota</taxon>
        <taxon>Coleoptera</taxon>
        <taxon>Polyphaga</taxon>
        <taxon>Elateriformia</taxon>
        <taxon>Elateroidea</taxon>
        <taxon>Elateridae</taxon>
        <taxon>Agrypninae</taxon>
        <taxon>Pyrophorini</taxon>
        <taxon>Ignelater</taxon>
    </lineage>
</organism>
<dbReference type="EMBL" id="VTPC01008649">
    <property type="protein sequence ID" value="KAF2892610.1"/>
    <property type="molecule type" value="Genomic_DNA"/>
</dbReference>
<keyword evidence="4" id="KW-1185">Reference proteome</keyword>
<dbReference type="InterPro" id="IPR016186">
    <property type="entry name" value="C-type_lectin-like/link_sf"/>
</dbReference>
<evidence type="ECO:0000313" key="4">
    <source>
        <dbReference type="Proteomes" id="UP000801492"/>
    </source>
</evidence>
<accession>A0A8K0CS54</accession>
<keyword evidence="1" id="KW-0732">Signal</keyword>
<feature type="chain" id="PRO_5035425654" description="C-type lectin domain-containing protein" evidence="1">
    <location>
        <begin position="21"/>
        <end position="500"/>
    </location>
</feature>
<dbReference type="AlphaFoldDB" id="A0A8K0CS54"/>
<evidence type="ECO:0000259" key="2">
    <source>
        <dbReference type="PROSITE" id="PS50041"/>
    </source>
</evidence>
<feature type="signal peptide" evidence="1">
    <location>
        <begin position="1"/>
        <end position="20"/>
    </location>
</feature>